<name>A0ACB5R4E3_9BURK</name>
<dbReference type="EMBL" id="BPUR01000033">
    <property type="protein sequence ID" value="GJH21953.1"/>
    <property type="molecule type" value="Genomic_DNA"/>
</dbReference>
<dbReference type="Proteomes" id="UP001055013">
    <property type="component" value="Unassembled WGS sequence"/>
</dbReference>
<comment type="caution">
    <text evidence="1">The sequence shown here is derived from an EMBL/GenBank/DDBJ whole genome shotgun (WGS) entry which is preliminary data.</text>
</comment>
<sequence>MAIDVFSFHGGRVTSPTTTLCDRADGGHLIVYPSQSVWERSELAPLDLYHWSCLVAATGRAMLQVLPQLDGGCVNYWEAGNWSLNDSADPAGPKNVTEHRKVHHHIFGRSRNALSDDWKWGEAPKFPDFAKKKQWACNHNPLNGDERDAIARRVGEILRESYGL</sequence>
<evidence type="ECO:0000313" key="1">
    <source>
        <dbReference type="EMBL" id="GJH21953.1"/>
    </source>
</evidence>
<accession>A0ACB5R4E3</accession>
<gene>
    <name evidence="1" type="ORF">CBA19CS22_35445</name>
</gene>
<organism evidence="1 2">
    <name type="scientific">Caballeronia novacaledonica</name>
    <dbReference type="NCBI Taxonomy" id="1544861"/>
    <lineage>
        <taxon>Bacteria</taxon>
        <taxon>Pseudomonadati</taxon>
        <taxon>Pseudomonadota</taxon>
        <taxon>Betaproteobacteria</taxon>
        <taxon>Burkholderiales</taxon>
        <taxon>Burkholderiaceae</taxon>
        <taxon>Caballeronia</taxon>
    </lineage>
</organism>
<proteinExistence type="predicted"/>
<keyword evidence="2" id="KW-1185">Reference proteome</keyword>
<protein>
    <submittedName>
        <fullName evidence="1">Uncharacterized protein</fullName>
    </submittedName>
</protein>
<evidence type="ECO:0000313" key="2">
    <source>
        <dbReference type="Proteomes" id="UP001055013"/>
    </source>
</evidence>
<reference evidence="1" key="1">
    <citation type="submission" date="2021-09" db="EMBL/GenBank/DDBJ databases">
        <title>Isolation and characterization of 3-chlorobenzoate degrading bacteria from soils in Shizuoka.</title>
        <authorList>
            <person name="Ifat A."/>
            <person name="Ogawa N."/>
            <person name="Kimbara K."/>
            <person name="Moriuchi R."/>
            <person name="Dohra H."/>
            <person name="Shintani M."/>
        </authorList>
    </citation>
    <scope>NUCLEOTIDE SEQUENCE</scope>
    <source>
        <strain evidence="1">19CS2-2</strain>
    </source>
</reference>